<gene>
    <name evidence="4" type="ORF">HMPREF9138_00309</name>
</gene>
<dbReference type="SUPFAM" id="SSF55729">
    <property type="entry name" value="Acyl-CoA N-acyltransferases (Nat)"/>
    <property type="match status" value="1"/>
</dbReference>
<evidence type="ECO:0000256" key="1">
    <source>
        <dbReference type="ARBA" id="ARBA00022679"/>
    </source>
</evidence>
<dbReference type="STRING" id="857291.HMPREF9138_00309"/>
<dbReference type="InterPro" id="IPR016181">
    <property type="entry name" value="Acyl_CoA_acyltransferase"/>
</dbReference>
<evidence type="ECO:0000259" key="3">
    <source>
        <dbReference type="PROSITE" id="PS51186"/>
    </source>
</evidence>
<dbReference type="CDD" id="cd04301">
    <property type="entry name" value="NAT_SF"/>
    <property type="match status" value="1"/>
</dbReference>
<accession>G6ADY2</accession>
<dbReference type="InterPro" id="IPR050680">
    <property type="entry name" value="YpeA/RimI_acetyltransf"/>
</dbReference>
<protein>
    <recommendedName>
        <fullName evidence="3">N-acetyltransferase domain-containing protein</fullName>
    </recommendedName>
</protein>
<dbReference type="PROSITE" id="PS51186">
    <property type="entry name" value="GNAT"/>
    <property type="match status" value="1"/>
</dbReference>
<dbReference type="PATRIC" id="fig|857291.3.peg.305"/>
<dbReference type="Pfam" id="PF00583">
    <property type="entry name" value="Acetyltransf_1"/>
    <property type="match status" value="1"/>
</dbReference>
<keyword evidence="5" id="KW-1185">Reference proteome</keyword>
<evidence type="ECO:0000256" key="2">
    <source>
        <dbReference type="ARBA" id="ARBA00023315"/>
    </source>
</evidence>
<dbReference type="GO" id="GO:0016747">
    <property type="term" value="F:acyltransferase activity, transferring groups other than amino-acyl groups"/>
    <property type="evidence" value="ECO:0007669"/>
    <property type="project" value="InterPro"/>
</dbReference>
<organism evidence="4 5">
    <name type="scientific">Prevotella histicola F0411</name>
    <dbReference type="NCBI Taxonomy" id="857291"/>
    <lineage>
        <taxon>Bacteria</taxon>
        <taxon>Pseudomonadati</taxon>
        <taxon>Bacteroidota</taxon>
        <taxon>Bacteroidia</taxon>
        <taxon>Bacteroidales</taxon>
        <taxon>Prevotellaceae</taxon>
        <taxon>Prevotella</taxon>
    </lineage>
</organism>
<feature type="domain" description="N-acetyltransferase" evidence="3">
    <location>
        <begin position="29"/>
        <end position="198"/>
    </location>
</feature>
<evidence type="ECO:0000313" key="5">
    <source>
        <dbReference type="Proteomes" id="UP000004597"/>
    </source>
</evidence>
<dbReference type="EMBL" id="AFXP01000003">
    <property type="protein sequence ID" value="EHG16981.1"/>
    <property type="molecule type" value="Genomic_DNA"/>
</dbReference>
<keyword evidence="1" id="KW-0808">Transferase</keyword>
<dbReference type="PANTHER" id="PTHR43420">
    <property type="entry name" value="ACETYLTRANSFERASE"/>
    <property type="match status" value="1"/>
</dbReference>
<dbReference type="InterPro" id="IPR000182">
    <property type="entry name" value="GNAT_dom"/>
</dbReference>
<sequence>MKYHFSPYLCTMIKITEARKEQAAVIARMIMEAMNHECCQWFAGPEHTLDEFHQLMTKLVEREDSQYSYRNTLVAMTENNEIAGVCVSYDGANLHELRQAFIDEAKQTFGRDYSNMEDETTAGELYIDSLCVSNSHRGRGIATQLLRATIEKGQRMNLPTGLLVDTGNPQAERLYKRIGFTFVGENTWGGHPMRHLQIHNS</sequence>
<evidence type="ECO:0000313" key="4">
    <source>
        <dbReference type="EMBL" id="EHG16981.1"/>
    </source>
</evidence>
<dbReference type="Proteomes" id="UP000004597">
    <property type="component" value="Unassembled WGS sequence"/>
</dbReference>
<comment type="caution">
    <text evidence="4">The sequence shown here is derived from an EMBL/GenBank/DDBJ whole genome shotgun (WGS) entry which is preliminary data.</text>
</comment>
<keyword evidence="2" id="KW-0012">Acyltransferase</keyword>
<proteinExistence type="predicted"/>
<reference evidence="4 5" key="1">
    <citation type="submission" date="2011-10" db="EMBL/GenBank/DDBJ databases">
        <title>The Genome Sequence of Prevotella histicola F0411.</title>
        <authorList>
            <consortium name="The Broad Institute Genome Sequencing Platform"/>
            <person name="Earl A."/>
            <person name="Ward D."/>
            <person name="Feldgarden M."/>
            <person name="Gevers D."/>
            <person name="Izard J."/>
            <person name="Ganesan A."/>
            <person name="Blanton J.M."/>
            <person name="Baranova O.V."/>
            <person name="Tanner A.C."/>
            <person name="Mathney J.M.J."/>
            <person name="Dewhirst F.E."/>
            <person name="Young S.K."/>
            <person name="Zeng Q."/>
            <person name="Gargeya S."/>
            <person name="Fitzgerald M."/>
            <person name="Haas B."/>
            <person name="Abouelleil A."/>
            <person name="Alvarado L."/>
            <person name="Arachchi H.M."/>
            <person name="Berlin A."/>
            <person name="Brown A."/>
            <person name="Chapman S.B."/>
            <person name="Chen Z."/>
            <person name="Dunbar C."/>
            <person name="Freedman E."/>
            <person name="Gearin G."/>
            <person name="Gellesch M."/>
            <person name="Goldberg J."/>
            <person name="Griggs A."/>
            <person name="Gujja S."/>
            <person name="Heiman D."/>
            <person name="Howarth C."/>
            <person name="Larson L."/>
            <person name="Lui A."/>
            <person name="MacDonald P.J.P."/>
            <person name="Montmayeur A."/>
            <person name="Murphy C."/>
            <person name="Neiman D."/>
            <person name="Pearson M."/>
            <person name="Priest M."/>
            <person name="Roberts A."/>
            <person name="Saif S."/>
            <person name="Shea T."/>
            <person name="Shenoy N."/>
            <person name="Sisk P."/>
            <person name="Stolte C."/>
            <person name="Sykes S."/>
            <person name="Wortman J."/>
            <person name="Nusbaum C."/>
            <person name="Birren B."/>
        </authorList>
    </citation>
    <scope>NUCLEOTIDE SEQUENCE [LARGE SCALE GENOMIC DNA]</scope>
    <source>
        <strain evidence="4 5">F0411</strain>
    </source>
</reference>
<name>G6ADY2_9BACT</name>
<dbReference type="HOGENOM" id="CLU_087235_2_0_10"/>
<dbReference type="Gene3D" id="3.40.630.30">
    <property type="match status" value="1"/>
</dbReference>
<dbReference type="AlphaFoldDB" id="G6ADY2"/>